<organism evidence="3 4">
    <name type="scientific">Rhodosorus marinus</name>
    <dbReference type="NCBI Taxonomy" id="101924"/>
    <lineage>
        <taxon>Eukaryota</taxon>
        <taxon>Rhodophyta</taxon>
        <taxon>Stylonematophyceae</taxon>
        <taxon>Stylonematales</taxon>
        <taxon>Stylonemataceae</taxon>
        <taxon>Rhodosorus</taxon>
    </lineage>
</organism>
<evidence type="ECO:0000256" key="1">
    <source>
        <dbReference type="SAM" id="MobiDB-lite"/>
    </source>
</evidence>
<dbReference type="Proteomes" id="UP001157974">
    <property type="component" value="Unassembled WGS sequence"/>
</dbReference>
<keyword evidence="4" id="KW-1185">Reference proteome</keyword>
<evidence type="ECO:0000313" key="3">
    <source>
        <dbReference type="EMBL" id="KAJ8902629.1"/>
    </source>
</evidence>
<accession>A0AAV8UJD9</accession>
<protein>
    <submittedName>
        <fullName evidence="3">Uncharacterized protein</fullName>
    </submittedName>
</protein>
<proteinExistence type="predicted"/>
<feature type="region of interest" description="Disordered" evidence="1">
    <location>
        <begin position="165"/>
        <end position="191"/>
    </location>
</feature>
<dbReference type="EMBL" id="JAMWBK010000008">
    <property type="protein sequence ID" value="KAJ8902629.1"/>
    <property type="molecule type" value="Genomic_DNA"/>
</dbReference>
<dbReference type="AlphaFoldDB" id="A0AAV8UJD9"/>
<feature type="transmembrane region" description="Helical" evidence="2">
    <location>
        <begin position="85"/>
        <end position="106"/>
    </location>
</feature>
<keyword evidence="2" id="KW-0812">Transmembrane</keyword>
<gene>
    <name evidence="3" type="ORF">NDN08_005949</name>
</gene>
<evidence type="ECO:0000256" key="2">
    <source>
        <dbReference type="SAM" id="Phobius"/>
    </source>
</evidence>
<reference evidence="3 4" key="1">
    <citation type="journal article" date="2023" name="Nat. Commun.">
        <title>Origin of minicircular mitochondrial genomes in red algae.</title>
        <authorList>
            <person name="Lee Y."/>
            <person name="Cho C.H."/>
            <person name="Lee Y.M."/>
            <person name="Park S.I."/>
            <person name="Yang J.H."/>
            <person name="West J.A."/>
            <person name="Bhattacharya D."/>
            <person name="Yoon H.S."/>
        </authorList>
    </citation>
    <scope>NUCLEOTIDE SEQUENCE [LARGE SCALE GENOMIC DNA]</scope>
    <source>
        <strain evidence="3 4">CCMP1338</strain>
        <tissue evidence="3">Whole cell</tissue>
    </source>
</reference>
<keyword evidence="2" id="KW-0472">Membrane</keyword>
<keyword evidence="2" id="KW-1133">Transmembrane helix</keyword>
<comment type="caution">
    <text evidence="3">The sequence shown here is derived from an EMBL/GenBank/DDBJ whole genome shotgun (WGS) entry which is preliminary data.</text>
</comment>
<evidence type="ECO:0000313" key="4">
    <source>
        <dbReference type="Proteomes" id="UP001157974"/>
    </source>
</evidence>
<sequence>MVRDGRNVNKLGFMLGFAGLGSSSLRLREGWSMMGGHPREMSGNLRPLCTRGGHGTRRMLAGVRMGMVPFDVPSSLSLASMVPKALPWTAVGTVMISVVAALVVVLRASAAVALLRKLTSAVARIVLRLQSTAEPIAEGPLTDSAISESTTTPFKSAVLGATLPSPSSEKQAVHNGKPVTEEQVEPLEVSARVGERPAGEVTANEELSAALKEPFGPGELNITDEQYMQLSGDEKANMLKREMRKQWKETLEERGLTEDDLGPEKLVFSPEGIRRAAQDPLAAENEADEEDERSWKSITFTIPVPMGLLEFAERLNGQLAVVGLVVCFLRQVLEPGHPLFTEQLLQAVQLVFLLPMILQSSLSNVQVDDVQTLPLSL</sequence>
<name>A0AAV8UJD9_9RHOD</name>